<gene>
    <name evidence="4" type="ORF">DRJ04_03765</name>
</gene>
<evidence type="ECO:0000256" key="2">
    <source>
        <dbReference type="RuleBase" id="RU362039"/>
    </source>
</evidence>
<dbReference type="Gene3D" id="3.60.21.10">
    <property type="match status" value="1"/>
</dbReference>
<proteinExistence type="inferred from homology"/>
<feature type="domain" description="Calcineurin-like phosphoesterase" evidence="3">
    <location>
        <begin position="1"/>
        <end position="153"/>
    </location>
</feature>
<accession>A0A662DHT9</accession>
<dbReference type="EMBL" id="QMQA01000080">
    <property type="protein sequence ID" value="RLE13722.1"/>
    <property type="molecule type" value="Genomic_DNA"/>
</dbReference>
<dbReference type="GO" id="GO:0046872">
    <property type="term" value="F:metal ion binding"/>
    <property type="evidence" value="ECO:0007669"/>
    <property type="project" value="UniProtKB-KW"/>
</dbReference>
<dbReference type="Pfam" id="PF12850">
    <property type="entry name" value="Metallophos_2"/>
    <property type="match status" value="1"/>
</dbReference>
<dbReference type="CDD" id="cd00841">
    <property type="entry name" value="MPP_YfcE"/>
    <property type="match status" value="1"/>
</dbReference>
<name>A0A662DHT9_UNCAE</name>
<protein>
    <recommendedName>
        <fullName evidence="2">Phosphoesterase</fullName>
        <ecNumber evidence="2">3.1.4.-</ecNumber>
    </recommendedName>
</protein>
<dbReference type="GO" id="GO:0016787">
    <property type="term" value="F:hydrolase activity"/>
    <property type="evidence" value="ECO:0007669"/>
    <property type="project" value="UniProtKB-UniRule"/>
</dbReference>
<dbReference type="EC" id="3.1.4.-" evidence="2"/>
<dbReference type="InterPro" id="IPR029052">
    <property type="entry name" value="Metallo-depent_PP-like"/>
</dbReference>
<comment type="caution">
    <text evidence="4">The sequence shown here is derived from an EMBL/GenBank/DDBJ whole genome shotgun (WGS) entry which is preliminary data.</text>
</comment>
<dbReference type="SUPFAM" id="SSF56300">
    <property type="entry name" value="Metallo-dependent phosphatases"/>
    <property type="match status" value="1"/>
</dbReference>
<dbReference type="PANTHER" id="PTHR43165:SF1">
    <property type="entry name" value="PHOSPHODIESTERASE MJ0936"/>
    <property type="match status" value="1"/>
</dbReference>
<dbReference type="InterPro" id="IPR024654">
    <property type="entry name" value="Calcineurin-like_PHP_lpxH"/>
</dbReference>
<reference evidence="4 5" key="1">
    <citation type="submission" date="2018-06" db="EMBL/GenBank/DDBJ databases">
        <title>Extensive metabolic versatility and redundancy in microbially diverse, dynamic hydrothermal sediments.</title>
        <authorList>
            <person name="Dombrowski N."/>
            <person name="Teske A."/>
            <person name="Baker B.J."/>
        </authorList>
    </citation>
    <scope>NUCLEOTIDE SEQUENCE [LARGE SCALE GENOMIC DNA]</scope>
    <source>
        <strain evidence="4">B3_G15</strain>
    </source>
</reference>
<organism evidence="4 5">
    <name type="scientific">Aerophobetes bacterium</name>
    <dbReference type="NCBI Taxonomy" id="2030807"/>
    <lineage>
        <taxon>Bacteria</taxon>
        <taxon>Candidatus Aerophobota</taxon>
    </lineage>
</organism>
<dbReference type="InterPro" id="IPR000979">
    <property type="entry name" value="Phosphodiesterase_MJ0936/Vps29"/>
</dbReference>
<evidence type="ECO:0000313" key="4">
    <source>
        <dbReference type="EMBL" id="RLE13722.1"/>
    </source>
</evidence>
<sequence length="162" mass="18018">MLLGIMADSHDNLVKIEQAVNFFNRRKVDLVLHAGDFVAPFVVRKLKEISCPFIGVFGNNDGERKGLKEKIASIKGEIHTPPYSFVEKGKKILLLHDPAKLKGMDLSSFQLVIYGHTHRDEVKKIKETVFVNPGECGGWLTGKSTVALVDLETMQVSINSLD</sequence>
<dbReference type="NCBIfam" id="TIGR00040">
    <property type="entry name" value="yfcE"/>
    <property type="match status" value="1"/>
</dbReference>
<evidence type="ECO:0000313" key="5">
    <source>
        <dbReference type="Proteomes" id="UP000280417"/>
    </source>
</evidence>
<dbReference type="InterPro" id="IPR053193">
    <property type="entry name" value="MetalloPDE_YfcE-like"/>
</dbReference>
<evidence type="ECO:0000259" key="3">
    <source>
        <dbReference type="Pfam" id="PF12850"/>
    </source>
</evidence>
<keyword evidence="2" id="KW-0479">Metal-binding</keyword>
<dbReference type="Proteomes" id="UP000280417">
    <property type="component" value="Unassembled WGS sequence"/>
</dbReference>
<dbReference type="PANTHER" id="PTHR43165">
    <property type="entry name" value="METALLOPHOSPHOESTERASE"/>
    <property type="match status" value="1"/>
</dbReference>
<comment type="similarity">
    <text evidence="1 2">Belongs to the metallophosphoesterase superfamily. YfcE family.</text>
</comment>
<comment type="cofactor">
    <cofactor evidence="2">
        <name>a divalent metal cation</name>
        <dbReference type="ChEBI" id="CHEBI:60240"/>
    </cofactor>
</comment>
<dbReference type="AlphaFoldDB" id="A0A662DHT9"/>
<evidence type="ECO:0000256" key="1">
    <source>
        <dbReference type="ARBA" id="ARBA00008950"/>
    </source>
</evidence>
<dbReference type="InterPro" id="IPR041802">
    <property type="entry name" value="MPP_YfcE"/>
</dbReference>